<dbReference type="OrthoDB" id="5291055at2759"/>
<protein>
    <recommendedName>
        <fullName evidence="3">Amidoligase enzyme</fullName>
    </recommendedName>
</protein>
<keyword evidence="2" id="KW-1185">Reference proteome</keyword>
<evidence type="ECO:0008006" key="3">
    <source>
        <dbReference type="Google" id="ProtNLM"/>
    </source>
</evidence>
<gene>
    <name evidence="1" type="ORF">M011DRAFT_460517</name>
</gene>
<reference evidence="1" key="1">
    <citation type="journal article" date="2020" name="Stud. Mycol.">
        <title>101 Dothideomycetes genomes: a test case for predicting lifestyles and emergence of pathogens.</title>
        <authorList>
            <person name="Haridas S."/>
            <person name="Albert R."/>
            <person name="Binder M."/>
            <person name="Bloem J."/>
            <person name="Labutti K."/>
            <person name="Salamov A."/>
            <person name="Andreopoulos B."/>
            <person name="Baker S."/>
            <person name="Barry K."/>
            <person name="Bills G."/>
            <person name="Bluhm B."/>
            <person name="Cannon C."/>
            <person name="Castanera R."/>
            <person name="Culley D."/>
            <person name="Daum C."/>
            <person name="Ezra D."/>
            <person name="Gonzalez J."/>
            <person name="Henrissat B."/>
            <person name="Kuo A."/>
            <person name="Liang C."/>
            <person name="Lipzen A."/>
            <person name="Lutzoni F."/>
            <person name="Magnuson J."/>
            <person name="Mondo S."/>
            <person name="Nolan M."/>
            <person name="Ohm R."/>
            <person name="Pangilinan J."/>
            <person name="Park H.-J."/>
            <person name="Ramirez L."/>
            <person name="Alfaro M."/>
            <person name="Sun H."/>
            <person name="Tritt A."/>
            <person name="Yoshinaga Y."/>
            <person name="Zwiers L.-H."/>
            <person name="Turgeon B."/>
            <person name="Goodwin S."/>
            <person name="Spatafora J."/>
            <person name="Crous P."/>
            <person name="Grigoriev I."/>
        </authorList>
    </citation>
    <scope>NUCLEOTIDE SEQUENCE</scope>
    <source>
        <strain evidence="1">CBS 119925</strain>
    </source>
</reference>
<evidence type="ECO:0000313" key="1">
    <source>
        <dbReference type="EMBL" id="KAF2745039.1"/>
    </source>
</evidence>
<dbReference type="PANTHER" id="PTHR36847">
    <property type="entry name" value="AMIDOLIGASE ENZYME"/>
    <property type="match status" value="1"/>
</dbReference>
<dbReference type="AlphaFoldDB" id="A0A6A6V5P1"/>
<organism evidence="1 2">
    <name type="scientific">Sporormia fimetaria CBS 119925</name>
    <dbReference type="NCBI Taxonomy" id="1340428"/>
    <lineage>
        <taxon>Eukaryota</taxon>
        <taxon>Fungi</taxon>
        <taxon>Dikarya</taxon>
        <taxon>Ascomycota</taxon>
        <taxon>Pezizomycotina</taxon>
        <taxon>Dothideomycetes</taxon>
        <taxon>Pleosporomycetidae</taxon>
        <taxon>Pleosporales</taxon>
        <taxon>Sporormiaceae</taxon>
        <taxon>Sporormia</taxon>
    </lineage>
</organism>
<accession>A0A6A6V5P1</accession>
<proteinExistence type="predicted"/>
<dbReference type="Proteomes" id="UP000799440">
    <property type="component" value="Unassembled WGS sequence"/>
</dbReference>
<sequence length="367" mass="41156">MSSSNSVDIQFGAEIEVLCYPRQRYASWEVFALRLRDSLTNPKLGPQKLRCHISTVVDKTAKRYKEWSIVEEETIAATKDTYAVELVTPVFKFSERDWHQELSTAWSQLKGFGPVAENPHCSTHVHLSPKPSPARPNGTWELSDVQKIAKAVLYFERAVDAVMPARRWLNPYCQSNRHNDAAAALPQKLPGEKLAAYIENINGAGTIVQVVNMINAVGPPPTGGAWTRSKVFRWNFCPLIEGGPSTIEFRQPPGSDNETHTRLWINFAVAFVQMALFCEPPSGWNLRIVADPKLLATMMEQGAKKADMLPGDITYLTTWIRNHKQLPEVQGTTKQLQAAGQAGMTFLKKKAGMNKVDVQQFKNFYLV</sequence>
<dbReference type="PANTHER" id="PTHR36847:SF1">
    <property type="entry name" value="AMIDOLIGASE ENZYME"/>
    <property type="match status" value="1"/>
</dbReference>
<dbReference type="EMBL" id="MU006585">
    <property type="protein sequence ID" value="KAF2745039.1"/>
    <property type="molecule type" value="Genomic_DNA"/>
</dbReference>
<dbReference type="Pfam" id="PF12224">
    <property type="entry name" value="Amidoligase_2"/>
    <property type="match status" value="1"/>
</dbReference>
<dbReference type="InterPro" id="IPR022025">
    <property type="entry name" value="Amidoligase_2"/>
</dbReference>
<evidence type="ECO:0000313" key="2">
    <source>
        <dbReference type="Proteomes" id="UP000799440"/>
    </source>
</evidence>
<name>A0A6A6V5P1_9PLEO</name>